<keyword evidence="1" id="KW-1133">Transmembrane helix</keyword>
<protein>
    <recommendedName>
        <fullName evidence="2">Lnb N-terminal periplasmic domain-containing protein</fullName>
    </recommendedName>
</protein>
<gene>
    <name evidence="3" type="ORF">A9Z60_07475</name>
</gene>
<dbReference type="OrthoDB" id="274718at2"/>
<feature type="transmembrane region" description="Helical" evidence="1">
    <location>
        <begin position="73"/>
        <end position="91"/>
    </location>
</feature>
<reference evidence="3 4" key="1">
    <citation type="submission" date="2016-06" db="EMBL/GenBank/DDBJ databases">
        <title>Draft genome of Moraxella nonliquefaciens CCUG 60284.</title>
        <authorList>
            <person name="Salva-Serra F."/>
            <person name="Engstrom-Jakobsson H."/>
            <person name="Thorell K."/>
            <person name="Gonzales-Siles L."/>
            <person name="Karlsson R."/>
            <person name="Boulund F."/>
            <person name="Engstrand L."/>
            <person name="Kristiansson E."/>
            <person name="Moore E."/>
        </authorList>
    </citation>
    <scope>NUCLEOTIDE SEQUENCE [LARGE SCALE GENOMIC DNA]</scope>
    <source>
        <strain evidence="3 4">CCUG 60284</strain>
    </source>
</reference>
<dbReference type="Proteomes" id="UP000092671">
    <property type="component" value="Unassembled WGS sequence"/>
</dbReference>
<name>A0A1B8PKR7_MORNO</name>
<dbReference type="InterPro" id="IPR025178">
    <property type="entry name" value="Lnb_N"/>
</dbReference>
<dbReference type="Pfam" id="PF13387">
    <property type="entry name" value="Lnb_N"/>
    <property type="match status" value="1"/>
</dbReference>
<feature type="transmembrane region" description="Helical" evidence="1">
    <location>
        <begin position="32"/>
        <end position="53"/>
    </location>
</feature>
<keyword evidence="1" id="KW-0812">Transmembrane</keyword>
<evidence type="ECO:0000313" key="4">
    <source>
        <dbReference type="Proteomes" id="UP000092671"/>
    </source>
</evidence>
<accession>A0A1B8PKR7</accession>
<organism evidence="3 4">
    <name type="scientific">Moraxella nonliquefaciens</name>
    <dbReference type="NCBI Taxonomy" id="478"/>
    <lineage>
        <taxon>Bacteria</taxon>
        <taxon>Pseudomonadati</taxon>
        <taxon>Pseudomonadota</taxon>
        <taxon>Gammaproteobacteria</taxon>
        <taxon>Moraxellales</taxon>
        <taxon>Moraxellaceae</taxon>
        <taxon>Moraxella</taxon>
    </lineage>
</organism>
<dbReference type="AlphaFoldDB" id="A0A1B8PKR7"/>
<feature type="domain" description="Lnb N-terminal periplasmic" evidence="2">
    <location>
        <begin position="133"/>
        <end position="290"/>
    </location>
</feature>
<evidence type="ECO:0000313" key="3">
    <source>
        <dbReference type="EMBL" id="OBX51421.1"/>
    </source>
</evidence>
<evidence type="ECO:0000256" key="1">
    <source>
        <dbReference type="SAM" id="Phobius"/>
    </source>
</evidence>
<comment type="caution">
    <text evidence="3">The sequence shown here is derived from an EMBL/GenBank/DDBJ whole genome shotgun (WGS) entry which is preliminary data.</text>
</comment>
<keyword evidence="1" id="KW-0472">Membrane</keyword>
<dbReference type="EMBL" id="LZDN01000006">
    <property type="protein sequence ID" value="OBX51421.1"/>
    <property type="molecule type" value="Genomic_DNA"/>
</dbReference>
<sequence length="354" mass="41493">MTKCFILYACVIMLLSMWACLTLWVHMPFDGLTYVVIGFILLLSIMIIFPNYFDKLFNYFIFGELNHYSLLHQLLGVFGLIIGVVFVWFFVMTPSNDRAWQDEFKHQFTYTKNNNIITINNVRDFYWYKDTYAKRWDVRTYDMNHLSSLDMISTTWGMDSIAHIMVSFGFDDGMGNTDRLVFSVEARKEIGEEFSTIGGFFRMYDLSIIAGDERDLIYTRTNIRNEKVSVYPILYDKQKIKNLFLAYLDYGHRLNDEPKFYHSLFSNCTTVIYKMVSQIDDIPLDYRIIVSGKLADYLYDKGAIDDNYDLMDWKKAAFANPKVAHLGNHSNISSQQYSALIREGLLNQNHSNKH</sequence>
<proteinExistence type="predicted"/>
<feature type="transmembrane region" description="Helical" evidence="1">
    <location>
        <begin position="6"/>
        <end position="25"/>
    </location>
</feature>
<evidence type="ECO:0000259" key="2">
    <source>
        <dbReference type="Pfam" id="PF13387"/>
    </source>
</evidence>